<dbReference type="AlphaFoldDB" id="A0A4R4SGS6"/>
<organism evidence="2 3">
    <name type="scientific">Streptomyces hainanensis</name>
    <dbReference type="NCBI Taxonomy" id="402648"/>
    <lineage>
        <taxon>Bacteria</taxon>
        <taxon>Bacillati</taxon>
        <taxon>Actinomycetota</taxon>
        <taxon>Actinomycetes</taxon>
        <taxon>Kitasatosporales</taxon>
        <taxon>Streptomycetaceae</taxon>
        <taxon>Streptomyces</taxon>
    </lineage>
</organism>
<comment type="caution">
    <text evidence="2">The sequence shown here is derived from an EMBL/GenBank/DDBJ whole genome shotgun (WGS) entry which is preliminary data.</text>
</comment>
<dbReference type="RefSeq" id="WP_132821980.1">
    <property type="nucleotide sequence ID" value="NZ_SMKI01000627.1"/>
</dbReference>
<evidence type="ECO:0000313" key="3">
    <source>
        <dbReference type="Proteomes" id="UP000295345"/>
    </source>
</evidence>
<name>A0A4R4SGS6_9ACTN</name>
<dbReference type="EMBL" id="SMKI01000627">
    <property type="protein sequence ID" value="TDC62638.1"/>
    <property type="molecule type" value="Genomic_DNA"/>
</dbReference>
<feature type="region of interest" description="Disordered" evidence="1">
    <location>
        <begin position="1"/>
        <end position="71"/>
    </location>
</feature>
<protein>
    <recommendedName>
        <fullName evidence="4">Gliding motility protein</fullName>
    </recommendedName>
</protein>
<proteinExistence type="predicted"/>
<sequence length="71" mass="7034">MGVFAWLRRRGSEAGPPAGEAPEEASAGPVAEADAVGIPKQTAASEAADSEAGEGARTQAVAAPQDQDATK</sequence>
<reference evidence="2 3" key="1">
    <citation type="submission" date="2019-03" db="EMBL/GenBank/DDBJ databases">
        <title>Draft genome sequences of novel Actinobacteria.</title>
        <authorList>
            <person name="Sahin N."/>
            <person name="Ay H."/>
            <person name="Saygin H."/>
        </authorList>
    </citation>
    <scope>NUCLEOTIDE SEQUENCE [LARGE SCALE GENOMIC DNA]</scope>
    <source>
        <strain evidence="2 3">DSM 41900</strain>
    </source>
</reference>
<gene>
    <name evidence="2" type="ORF">E1283_33745</name>
</gene>
<dbReference type="Proteomes" id="UP000295345">
    <property type="component" value="Unassembled WGS sequence"/>
</dbReference>
<evidence type="ECO:0000313" key="2">
    <source>
        <dbReference type="EMBL" id="TDC62638.1"/>
    </source>
</evidence>
<feature type="compositionally biased region" description="Low complexity" evidence="1">
    <location>
        <begin position="13"/>
        <end position="33"/>
    </location>
</feature>
<accession>A0A4R4SGS6</accession>
<evidence type="ECO:0008006" key="4">
    <source>
        <dbReference type="Google" id="ProtNLM"/>
    </source>
</evidence>
<keyword evidence="3" id="KW-1185">Reference proteome</keyword>
<evidence type="ECO:0000256" key="1">
    <source>
        <dbReference type="SAM" id="MobiDB-lite"/>
    </source>
</evidence>